<organism evidence="2 3">
    <name type="scientific">Candidatus Scatocola faecipullorum</name>
    <dbReference type="NCBI Taxonomy" id="2840917"/>
    <lineage>
        <taxon>Bacteria</taxon>
        <taxon>Pseudomonadati</taxon>
        <taxon>Pseudomonadota</taxon>
        <taxon>Alphaproteobacteria</taxon>
        <taxon>Rhodospirillales</taxon>
        <taxon>Rhodospirillaceae</taxon>
        <taxon>Rhodospirillaceae incertae sedis</taxon>
        <taxon>Candidatus Scatocola</taxon>
    </lineage>
</organism>
<gene>
    <name evidence="2" type="ORF">IAD20_04400</name>
</gene>
<accession>A0A9D1M480</accession>
<sequence length="369" mass="40256">MGINVTHVKDTLLADGVNKVFPFTFPVMDKADVKCLYVLPSGEETDLLATEYEVKLTDTGGEVTYPLTGDALAEGCKLVIYRETPRTTDYNPQNTTTFDAETISKEIERLTMENQEQDEKLSRAVSTSMGSEADPKEYLNEVNKMLTNARELQEAAVKTSKETLDEAEKQKDAAAASAAAAAASAKSAADTVNGFDAHAAEKTGDFDDNAALKQAAVDASAELARKYAQGSLEEMPSGSAKYWKEEAEKIYNRTDVAAQSIYQGRIVLTGTVISVNERKVRYFREVVSGDSYTIDLSGAKQKDMDMTIDLILRMSSVLPVSLAAILGNPGKWMNDDVPDFSEPGEYWIALTTTDGGVTWRGSYEGMFTL</sequence>
<name>A0A9D1M480_9PROT</name>
<reference evidence="2" key="2">
    <citation type="journal article" date="2021" name="PeerJ">
        <title>Extensive microbial diversity within the chicken gut microbiome revealed by metagenomics and culture.</title>
        <authorList>
            <person name="Gilroy R."/>
            <person name="Ravi A."/>
            <person name="Getino M."/>
            <person name="Pursley I."/>
            <person name="Horton D.L."/>
            <person name="Alikhan N.F."/>
            <person name="Baker D."/>
            <person name="Gharbi K."/>
            <person name="Hall N."/>
            <person name="Watson M."/>
            <person name="Adriaenssens E.M."/>
            <person name="Foster-Nyarko E."/>
            <person name="Jarju S."/>
            <person name="Secka A."/>
            <person name="Antonio M."/>
            <person name="Oren A."/>
            <person name="Chaudhuri R.R."/>
            <person name="La Ragione R."/>
            <person name="Hildebrand F."/>
            <person name="Pallen M.J."/>
        </authorList>
    </citation>
    <scope>NUCLEOTIDE SEQUENCE</scope>
    <source>
        <strain evidence="2">ChiW3-316</strain>
    </source>
</reference>
<evidence type="ECO:0000256" key="1">
    <source>
        <dbReference type="SAM" id="Coils"/>
    </source>
</evidence>
<evidence type="ECO:0000313" key="3">
    <source>
        <dbReference type="Proteomes" id="UP000824107"/>
    </source>
</evidence>
<dbReference type="AlphaFoldDB" id="A0A9D1M480"/>
<evidence type="ECO:0000313" key="2">
    <source>
        <dbReference type="EMBL" id="HIU53304.1"/>
    </source>
</evidence>
<proteinExistence type="predicted"/>
<dbReference type="Proteomes" id="UP000824107">
    <property type="component" value="Unassembled WGS sequence"/>
</dbReference>
<protein>
    <submittedName>
        <fullName evidence="2">Uncharacterized protein</fullName>
    </submittedName>
</protein>
<dbReference type="EMBL" id="DVNC01000028">
    <property type="protein sequence ID" value="HIU53304.1"/>
    <property type="molecule type" value="Genomic_DNA"/>
</dbReference>
<keyword evidence="1" id="KW-0175">Coiled coil</keyword>
<feature type="coiled-coil region" evidence="1">
    <location>
        <begin position="100"/>
        <end position="177"/>
    </location>
</feature>
<reference evidence="2" key="1">
    <citation type="submission" date="2020-10" db="EMBL/GenBank/DDBJ databases">
        <authorList>
            <person name="Gilroy R."/>
        </authorList>
    </citation>
    <scope>NUCLEOTIDE SEQUENCE</scope>
    <source>
        <strain evidence="2">ChiW3-316</strain>
    </source>
</reference>
<comment type="caution">
    <text evidence="2">The sequence shown here is derived from an EMBL/GenBank/DDBJ whole genome shotgun (WGS) entry which is preliminary data.</text>
</comment>